<dbReference type="SUPFAM" id="SSF69118">
    <property type="entry name" value="AhpD-like"/>
    <property type="match status" value="1"/>
</dbReference>
<proteinExistence type="predicted"/>
<gene>
    <name evidence="2" type="ORF">R3P93_21230</name>
</gene>
<comment type="caution">
    <text evidence="2">The sequence shown here is derived from an EMBL/GenBank/DDBJ whole genome shotgun (WGS) entry which is preliminary data.</text>
</comment>
<reference evidence="2 3" key="1">
    <citation type="submission" date="2023-10" db="EMBL/GenBank/DDBJ databases">
        <title>Development of a sustainable strategy for remediation of hydrocarbon-contaminated territories based on the waste exchange concept.</title>
        <authorList>
            <person name="Krivoruchko A."/>
        </authorList>
    </citation>
    <scope>NUCLEOTIDE SEQUENCE [LARGE SCALE GENOMIC DNA]</scope>
    <source>
        <strain evidence="2 3">IEGM 1327</strain>
    </source>
</reference>
<dbReference type="Pfam" id="PF02627">
    <property type="entry name" value="CMD"/>
    <property type="match status" value="1"/>
</dbReference>
<dbReference type="RefSeq" id="WP_317534001.1">
    <property type="nucleotide sequence ID" value="NZ_JAWLKF010000015.1"/>
</dbReference>
<dbReference type="PANTHER" id="PTHR33570:SF2">
    <property type="entry name" value="CARBOXYMUCONOLACTONE DECARBOXYLASE-LIKE DOMAIN-CONTAINING PROTEIN"/>
    <property type="match status" value="1"/>
</dbReference>
<name>A0ABU4D6S8_9NOCA</name>
<protein>
    <submittedName>
        <fullName evidence="2">Carboxymuconolactone decarboxylase family protein</fullName>
    </submittedName>
</protein>
<keyword evidence="3" id="KW-1185">Reference proteome</keyword>
<feature type="domain" description="Carboxymuconolactone decarboxylase-like" evidence="1">
    <location>
        <begin position="45"/>
        <end position="127"/>
    </location>
</feature>
<dbReference type="Gene3D" id="1.20.1290.10">
    <property type="entry name" value="AhpD-like"/>
    <property type="match status" value="1"/>
</dbReference>
<dbReference type="PANTHER" id="PTHR33570">
    <property type="entry name" value="4-CARBOXYMUCONOLACTONE DECARBOXYLASE FAMILY PROTEIN"/>
    <property type="match status" value="1"/>
</dbReference>
<organism evidence="2 3">
    <name type="scientific">Rhodococcus cerastii</name>
    <dbReference type="NCBI Taxonomy" id="908616"/>
    <lineage>
        <taxon>Bacteria</taxon>
        <taxon>Bacillati</taxon>
        <taxon>Actinomycetota</taxon>
        <taxon>Actinomycetes</taxon>
        <taxon>Mycobacteriales</taxon>
        <taxon>Nocardiaceae</taxon>
        <taxon>Rhodococcus</taxon>
    </lineage>
</organism>
<evidence type="ECO:0000259" key="1">
    <source>
        <dbReference type="Pfam" id="PF02627"/>
    </source>
</evidence>
<dbReference type="EMBL" id="JAWLKF010000015">
    <property type="protein sequence ID" value="MDV6305096.1"/>
    <property type="molecule type" value="Genomic_DNA"/>
</dbReference>
<dbReference type="Proteomes" id="UP001186104">
    <property type="component" value="Unassembled WGS sequence"/>
</dbReference>
<evidence type="ECO:0000313" key="2">
    <source>
        <dbReference type="EMBL" id="MDV6305096.1"/>
    </source>
</evidence>
<dbReference type="InterPro" id="IPR052512">
    <property type="entry name" value="4CMD/NDH-1_regulator"/>
</dbReference>
<evidence type="ECO:0000313" key="3">
    <source>
        <dbReference type="Proteomes" id="UP001186104"/>
    </source>
</evidence>
<sequence>MIDDEATSRNRGPRFEDGLEVRRNVMGHEYVEKAFASAADTDSAALQDFVTDTVWGGVWTRPGLDNRSRSLLNLGILIALRAHEELAGHVRGALRNGLTRTEITETVVHTAGYCGAPAALAAMRVVQKVLDAELGPLVLAARDDERAE</sequence>
<dbReference type="InterPro" id="IPR029032">
    <property type="entry name" value="AhpD-like"/>
</dbReference>
<dbReference type="InterPro" id="IPR003779">
    <property type="entry name" value="CMD-like"/>
</dbReference>
<accession>A0ABU4D6S8</accession>